<protein>
    <submittedName>
        <fullName evidence="1">Uncharacterized protein</fullName>
    </submittedName>
</protein>
<dbReference type="AlphaFoldDB" id="A0A2C4VRI2"/>
<sequence>MIKFVQVMFGKPCKKGDTFQIKFARFVYWSAIVGYFFAVILFGIASLFNTIFIPSLVGSLVFPFIFRLVYYVNLKMNGLEKEGGYKKVQIR</sequence>
<evidence type="ECO:0000313" key="1">
    <source>
        <dbReference type="EMBL" id="PEM67170.1"/>
    </source>
</evidence>
<reference evidence="1 2" key="1">
    <citation type="submission" date="2017-09" db="EMBL/GenBank/DDBJ databases">
        <title>Large-scale bioinformatics analysis of Bacillus genomes uncovers conserved roles of natural products in bacterial physiology.</title>
        <authorList>
            <consortium name="Agbiome Team Llc"/>
            <person name="Bleich R.M."/>
            <person name="Grubbs K.J."/>
            <person name="Santa Maria K.C."/>
            <person name="Allen S.E."/>
            <person name="Farag S."/>
            <person name="Shank E.A."/>
            <person name="Bowers A."/>
        </authorList>
    </citation>
    <scope>NUCLEOTIDE SEQUENCE [LARGE SCALE GENOMIC DNA]</scope>
    <source>
        <strain evidence="1 2">AFS009893</strain>
    </source>
</reference>
<dbReference type="RefSeq" id="WP_097847695.1">
    <property type="nucleotide sequence ID" value="NZ_NUAS01000072.1"/>
</dbReference>
<evidence type="ECO:0000313" key="2">
    <source>
        <dbReference type="Proteomes" id="UP000219775"/>
    </source>
</evidence>
<comment type="caution">
    <text evidence="1">The sequence shown here is derived from an EMBL/GenBank/DDBJ whole genome shotgun (WGS) entry which is preliminary data.</text>
</comment>
<proteinExistence type="predicted"/>
<dbReference type="EMBL" id="NUDP01000076">
    <property type="protein sequence ID" value="PEM67170.1"/>
    <property type="molecule type" value="Genomic_DNA"/>
</dbReference>
<organism evidence="1 2">
    <name type="scientific">Bacillus pseudomycoides</name>
    <dbReference type="NCBI Taxonomy" id="64104"/>
    <lineage>
        <taxon>Bacteria</taxon>
        <taxon>Bacillati</taxon>
        <taxon>Bacillota</taxon>
        <taxon>Bacilli</taxon>
        <taxon>Bacillales</taxon>
        <taxon>Bacillaceae</taxon>
        <taxon>Bacillus</taxon>
        <taxon>Bacillus cereus group</taxon>
    </lineage>
</organism>
<dbReference type="Proteomes" id="UP000219775">
    <property type="component" value="Unassembled WGS sequence"/>
</dbReference>
<gene>
    <name evidence="1" type="ORF">CN613_19850</name>
</gene>
<name>A0A2C4VRI2_9BACI</name>
<accession>A0A2C4VRI2</accession>